<evidence type="ECO:0000259" key="10">
    <source>
        <dbReference type="Pfam" id="PF00890"/>
    </source>
</evidence>
<dbReference type="SUPFAM" id="SSF51905">
    <property type="entry name" value="FAD/NAD(P)-binding domain"/>
    <property type="match status" value="1"/>
</dbReference>
<keyword evidence="2" id="KW-0285">Flavoprotein</keyword>
<keyword evidence="3" id="KW-0274">FAD</keyword>
<dbReference type="InterPro" id="IPR036188">
    <property type="entry name" value="FAD/NAD-bd_sf"/>
</dbReference>
<proteinExistence type="inferred from homology"/>
<evidence type="ECO:0000313" key="12">
    <source>
        <dbReference type="Proteomes" id="UP000295805"/>
    </source>
</evidence>
<evidence type="ECO:0000256" key="2">
    <source>
        <dbReference type="ARBA" id="ARBA00022630"/>
    </source>
</evidence>
<protein>
    <recommendedName>
        <fullName evidence="9">3-oxosteroid 1-dehydrogenase</fullName>
        <ecNumber evidence="8">1.3.99.4</ecNumber>
    </recommendedName>
</protein>
<dbReference type="InterPro" id="IPR027477">
    <property type="entry name" value="Succ_DH/fumarate_Rdtase_cat_sf"/>
</dbReference>
<evidence type="ECO:0000256" key="7">
    <source>
        <dbReference type="ARBA" id="ARBA00061147"/>
    </source>
</evidence>
<dbReference type="GO" id="GO:0008202">
    <property type="term" value="P:steroid metabolic process"/>
    <property type="evidence" value="ECO:0007669"/>
    <property type="project" value="UniProtKB-KW"/>
</dbReference>
<comment type="similarity">
    <text evidence="7">Belongs to the FAD-dependent oxidoreductase 2 family. 3-oxosteroid dehydrogenase subfamily.</text>
</comment>
<dbReference type="RefSeq" id="WP_207913562.1">
    <property type="nucleotide sequence ID" value="NZ_CP143053.1"/>
</dbReference>
<dbReference type="EC" id="1.3.99.4" evidence="8"/>
<evidence type="ECO:0000256" key="8">
    <source>
        <dbReference type="ARBA" id="ARBA00066536"/>
    </source>
</evidence>
<comment type="cofactor">
    <cofactor evidence="1">
        <name>FAD</name>
        <dbReference type="ChEBI" id="CHEBI:57692"/>
    </cofactor>
</comment>
<dbReference type="AlphaFoldDB" id="A0A4R3ZUL0"/>
<accession>A0A4R3ZUL0</accession>
<dbReference type="SUPFAM" id="SSF56425">
    <property type="entry name" value="Succinate dehydrogenase/fumarate reductase flavoprotein, catalytic domain"/>
    <property type="match status" value="1"/>
</dbReference>
<comment type="catalytic activity">
    <reaction evidence="6">
        <text>a 3-oxosteroid + A = a 3-oxo-Delta(1)-steroid + AH2</text>
        <dbReference type="Rhea" id="RHEA:13329"/>
        <dbReference type="ChEBI" id="CHEBI:13193"/>
        <dbReference type="ChEBI" id="CHEBI:17499"/>
        <dbReference type="ChEBI" id="CHEBI:20156"/>
        <dbReference type="ChEBI" id="CHEBI:47788"/>
        <dbReference type="EC" id="1.3.99.4"/>
    </reaction>
</comment>
<comment type="caution">
    <text evidence="11">The sequence shown here is derived from an EMBL/GenBank/DDBJ whole genome shotgun (WGS) entry which is preliminary data.</text>
</comment>
<evidence type="ECO:0000256" key="9">
    <source>
        <dbReference type="ARBA" id="ARBA00069709"/>
    </source>
</evidence>
<evidence type="ECO:0000256" key="1">
    <source>
        <dbReference type="ARBA" id="ARBA00001974"/>
    </source>
</evidence>
<dbReference type="InterPro" id="IPR050315">
    <property type="entry name" value="FAD-oxidoreductase_2"/>
</dbReference>
<keyword evidence="5" id="KW-0753">Steroid metabolism</keyword>
<keyword evidence="5" id="KW-0443">Lipid metabolism</keyword>
<reference evidence="11 12" key="1">
    <citation type="submission" date="2019-03" db="EMBL/GenBank/DDBJ databases">
        <title>Root nodule microbial communities of legume samples collected from USA, Mexico and Botswana.</title>
        <authorList>
            <person name="Hirsch A."/>
        </authorList>
    </citation>
    <scope>NUCLEOTIDE SEQUENCE [LARGE SCALE GENOMIC DNA]</scope>
    <source>
        <strain evidence="11 12">55</strain>
    </source>
</reference>
<keyword evidence="4" id="KW-0560">Oxidoreductase</keyword>
<dbReference type="FunFam" id="3.50.50.60:FF:000240">
    <property type="entry name" value="3-ketosteroid-delta-1-dehydrogenase"/>
    <property type="match status" value="1"/>
</dbReference>
<dbReference type="NCBIfam" id="NF005882">
    <property type="entry name" value="PRK07843.1"/>
    <property type="match status" value="1"/>
</dbReference>
<dbReference type="Pfam" id="PF00890">
    <property type="entry name" value="FAD_binding_2"/>
    <property type="match status" value="1"/>
</dbReference>
<gene>
    <name evidence="11" type="ORF">EDD19_10877</name>
</gene>
<dbReference type="Gene3D" id="3.90.700.10">
    <property type="entry name" value="Succinate dehydrogenase/fumarate reductase flavoprotein, catalytic domain"/>
    <property type="match status" value="1"/>
</dbReference>
<sequence length="568" mass="61520">MADQEFDVVVVGSGGAGMTAALAAAKKGLSVVLVEKAPHYGGSTARSGGGVWIPNNSVLQRDGVLDTPEAARTYLRSIVGDVVPAERIDTYVDRGPEVLDFVLANSPLRLEWVKDYSDYYPEAPGGRLGGRSVEPKPFDLRQLGSEADKLEPGYAKAPANMVVMQSDYRWLNLLQRPTTKGIRRSIKVSLRMFLAKARGQNSVGMGRALIAGLRKGLLDAGVPMWLETPMTGLVTEGSGNEERVVGITAMRNGEEVTLRARLGVVMGSGGFEHNQEMRDKYQRQPIPTDWTVGAAANTGEGIEAMEQVGAELSFMEDAWWGPTIMLPRGPWFALAERSLPCSFMVNPRGERFMNESLPYVEAGHRMYGGEYGQGEGPAENLPAWIIFDQEYKNRYLFAGLQAKQPLPRKWLATENFHKADTLAELAELIGVPADALERTAERFNGFAEKGRDEDFQRGQSGYDHYYGDPTNKPNPSLGPVRKAPFYAATMVPGDLGTKGGANTDVHGRVLREDGSVIEGLYAAGNASSPVMGHTYAGPGATIGPAMVFGYLAVEHMLASTPSTQKTGV</sequence>
<dbReference type="PANTHER" id="PTHR43400">
    <property type="entry name" value="FUMARATE REDUCTASE"/>
    <property type="match status" value="1"/>
</dbReference>
<evidence type="ECO:0000256" key="6">
    <source>
        <dbReference type="ARBA" id="ARBA00051951"/>
    </source>
</evidence>
<name>A0A4R3ZUL0_9ACTN</name>
<dbReference type="PANTHER" id="PTHR43400:SF10">
    <property type="entry name" value="3-OXOSTEROID 1-DEHYDROGENASE"/>
    <property type="match status" value="1"/>
</dbReference>
<dbReference type="GO" id="GO:0047571">
    <property type="term" value="F:3-oxosteroid 1-dehydrogenase activity"/>
    <property type="evidence" value="ECO:0007669"/>
    <property type="project" value="UniProtKB-EC"/>
</dbReference>
<dbReference type="Gene3D" id="3.50.50.60">
    <property type="entry name" value="FAD/NAD(P)-binding domain"/>
    <property type="match status" value="2"/>
</dbReference>
<dbReference type="GeneID" id="89529602"/>
<evidence type="ECO:0000256" key="3">
    <source>
        <dbReference type="ARBA" id="ARBA00022827"/>
    </source>
</evidence>
<dbReference type="Proteomes" id="UP000295805">
    <property type="component" value="Unassembled WGS sequence"/>
</dbReference>
<organism evidence="11 12">
    <name type="scientific">Dietzia cinnamea</name>
    <dbReference type="NCBI Taxonomy" id="321318"/>
    <lineage>
        <taxon>Bacteria</taxon>
        <taxon>Bacillati</taxon>
        <taxon>Actinomycetota</taxon>
        <taxon>Actinomycetes</taxon>
        <taxon>Mycobacteriales</taxon>
        <taxon>Dietziaceae</taxon>
        <taxon>Dietzia</taxon>
    </lineage>
</organism>
<dbReference type="EMBL" id="SMCX01000008">
    <property type="protein sequence ID" value="TCW24141.1"/>
    <property type="molecule type" value="Genomic_DNA"/>
</dbReference>
<evidence type="ECO:0000256" key="4">
    <source>
        <dbReference type="ARBA" id="ARBA00023002"/>
    </source>
</evidence>
<dbReference type="FunFam" id="3.50.50.60:FF:000208">
    <property type="entry name" value="3-ketosteroid dehydrogenase"/>
    <property type="match status" value="1"/>
</dbReference>
<dbReference type="InterPro" id="IPR003953">
    <property type="entry name" value="FAD-dep_OxRdtase_2_FAD-bd"/>
</dbReference>
<evidence type="ECO:0000256" key="5">
    <source>
        <dbReference type="ARBA" id="ARBA00023221"/>
    </source>
</evidence>
<feature type="domain" description="FAD-dependent oxidoreductase 2 FAD-binding" evidence="10">
    <location>
        <begin position="7"/>
        <end position="541"/>
    </location>
</feature>
<evidence type="ECO:0000313" key="11">
    <source>
        <dbReference type="EMBL" id="TCW24141.1"/>
    </source>
</evidence>